<dbReference type="EMBL" id="JBHSSC010000031">
    <property type="protein sequence ID" value="MFC6181024.1"/>
    <property type="molecule type" value="Genomic_DNA"/>
</dbReference>
<protein>
    <submittedName>
        <fullName evidence="1">Uncharacterized protein</fullName>
    </submittedName>
</protein>
<reference evidence="2" key="1">
    <citation type="journal article" date="2019" name="Int. J. Syst. Evol. Microbiol.">
        <title>The Global Catalogue of Microorganisms (GCM) 10K type strain sequencing project: providing services to taxonomists for standard genome sequencing and annotation.</title>
        <authorList>
            <consortium name="The Broad Institute Genomics Platform"/>
            <consortium name="The Broad Institute Genome Sequencing Center for Infectious Disease"/>
            <person name="Wu L."/>
            <person name="Ma J."/>
        </authorList>
    </citation>
    <scope>NUCLEOTIDE SEQUENCE [LARGE SCALE GENOMIC DNA]</scope>
    <source>
        <strain evidence="2">CCM 8933</strain>
    </source>
</reference>
<dbReference type="Proteomes" id="UP001596282">
    <property type="component" value="Unassembled WGS sequence"/>
</dbReference>
<sequence length="78" mass="8472">MAKPIAASKTTLVKPTFDHLLVVQDWTIQELKLADLLVPLIASEQGVSGLVQLTSKIGLNCQKYQTPVKPSTIGNSKR</sequence>
<evidence type="ECO:0000313" key="2">
    <source>
        <dbReference type="Proteomes" id="UP001596282"/>
    </source>
</evidence>
<dbReference type="RefSeq" id="WP_137629626.1">
    <property type="nucleotide sequence ID" value="NZ_BJDJ01000028.1"/>
</dbReference>
<comment type="caution">
    <text evidence="1">The sequence shown here is derived from an EMBL/GenBank/DDBJ whole genome shotgun (WGS) entry which is preliminary data.</text>
</comment>
<gene>
    <name evidence="1" type="ORF">ACFP5Y_07320</name>
</gene>
<accession>A0ABW1S0N6</accession>
<name>A0ABW1S0N6_9LACO</name>
<keyword evidence="2" id="KW-1185">Reference proteome</keyword>
<organism evidence="1 2">
    <name type="scientific">Lactiplantibacillus daowaiensis</name>
    <dbReference type="NCBI Taxonomy" id="2559918"/>
    <lineage>
        <taxon>Bacteria</taxon>
        <taxon>Bacillati</taxon>
        <taxon>Bacillota</taxon>
        <taxon>Bacilli</taxon>
        <taxon>Lactobacillales</taxon>
        <taxon>Lactobacillaceae</taxon>
        <taxon>Lactiplantibacillus</taxon>
    </lineage>
</organism>
<proteinExistence type="predicted"/>
<evidence type="ECO:0000313" key="1">
    <source>
        <dbReference type="EMBL" id="MFC6181024.1"/>
    </source>
</evidence>